<evidence type="ECO:0000313" key="2">
    <source>
        <dbReference type="EMBL" id="KIK62316.1"/>
    </source>
</evidence>
<dbReference type="AlphaFoldDB" id="A0A0D0C2G6"/>
<feature type="region of interest" description="Disordered" evidence="1">
    <location>
        <begin position="296"/>
        <end position="333"/>
    </location>
</feature>
<keyword evidence="3" id="KW-1185">Reference proteome</keyword>
<reference evidence="2 3" key="1">
    <citation type="submission" date="2014-04" db="EMBL/GenBank/DDBJ databases">
        <title>Evolutionary Origins and Diversification of the Mycorrhizal Mutualists.</title>
        <authorList>
            <consortium name="DOE Joint Genome Institute"/>
            <consortium name="Mycorrhizal Genomics Consortium"/>
            <person name="Kohler A."/>
            <person name="Kuo A."/>
            <person name="Nagy L.G."/>
            <person name="Floudas D."/>
            <person name="Copeland A."/>
            <person name="Barry K.W."/>
            <person name="Cichocki N."/>
            <person name="Veneault-Fourrey C."/>
            <person name="LaButti K."/>
            <person name="Lindquist E.A."/>
            <person name="Lipzen A."/>
            <person name="Lundell T."/>
            <person name="Morin E."/>
            <person name="Murat C."/>
            <person name="Riley R."/>
            <person name="Ohm R."/>
            <person name="Sun H."/>
            <person name="Tunlid A."/>
            <person name="Henrissat B."/>
            <person name="Grigoriev I.V."/>
            <person name="Hibbett D.S."/>
            <person name="Martin F."/>
        </authorList>
    </citation>
    <scope>NUCLEOTIDE SEQUENCE [LARGE SCALE GENOMIC DNA]</scope>
    <source>
        <strain evidence="2 3">FD-317 M1</strain>
    </source>
</reference>
<organism evidence="2 3">
    <name type="scientific">Collybiopsis luxurians FD-317 M1</name>
    <dbReference type="NCBI Taxonomy" id="944289"/>
    <lineage>
        <taxon>Eukaryota</taxon>
        <taxon>Fungi</taxon>
        <taxon>Dikarya</taxon>
        <taxon>Basidiomycota</taxon>
        <taxon>Agaricomycotina</taxon>
        <taxon>Agaricomycetes</taxon>
        <taxon>Agaricomycetidae</taxon>
        <taxon>Agaricales</taxon>
        <taxon>Marasmiineae</taxon>
        <taxon>Omphalotaceae</taxon>
        <taxon>Collybiopsis</taxon>
        <taxon>Collybiopsis luxurians</taxon>
    </lineage>
</organism>
<feature type="compositionally biased region" description="Basic and acidic residues" evidence="1">
    <location>
        <begin position="160"/>
        <end position="170"/>
    </location>
</feature>
<sequence>MSTTNNNLCRDPGHYQTQATTCANRTDGNGPEDLLLYSDTVKSRNGQNTPSSEEGSNDTLKHYPEIEPDNHSAIDASGCDENANLWIVVGPCYRAKSLDSSKNVNKYTLKPIYRCTHMTSQQAKKPVKLTTAQGAAIREAEKNLSQAHSSDELVSSHGEGPSRDKGKGPDPKNWGDVQPSESDIDIDQQQKALEDFKTVHNAHPNKDKDANRLAPEQPNQVKKNTLRHQKTKGTKLCAGSEALTDQVESHIRDLIEEHPRQAWNTDRCQLQNNSAIHIMWPSQMLAPTNYLSKLLTPAKNSDSKSSSSSSSDSSSDSDNHHHCHHQQKSHKKYRKMLLKPDPPEVYDGSANKGLWQEKLNPEISSYDEIASAAELVKIIENVDPEDNSKGKSDKSEKSKNSGNSGQTLSNYKGKKSQINQSFNQKKELTQQNNGESSKNHSGNFKNRSHGKFYRKEKNQKQCKELTDKEKEEYYAEGHIDIPIDNNQLWELAKTTEEITELNFGMMEIEPNEMSDTSTHASMLSLKSGQLTIQNTCLQRSEIHIQDLGCIDPMTIITLEMSGILFQDELVMSAPYPTDTQPQKICVGRFSVYRVAENQYCINDSEYIDASNWKTKNVEWVYVIQDQLESPTFRLPYWPLQNSLMQDTYALAIEKWLDRIESPHNYEGNYEKFMLPLEYMCNYRFDLTCCENLREHIYLLNCQIDHLLLEWRTHYSFETNGIQVPQDQLGIQKIELTKLLPLQLAVQGSRSKINWGVKAQFQYQEILKQRYFDIANLSSYDIILGTPFLFQHKVMAGFNDSRIIIGSNESLPIQGDSVSKLSSRATDLFQDHIDSVQKELVEYAKPLCKSMADTDLPPLRAINHTIPLIDKVKILPWRPSRCPEKFRTQWAKK</sequence>
<feature type="compositionally biased region" description="Polar residues" evidence="1">
    <location>
        <begin position="406"/>
        <end position="445"/>
    </location>
</feature>
<feature type="compositionally biased region" description="Polar residues" evidence="1">
    <location>
        <begin position="43"/>
        <end position="58"/>
    </location>
</feature>
<feature type="region of interest" description="Disordered" evidence="1">
    <location>
        <begin position="384"/>
        <end position="463"/>
    </location>
</feature>
<feature type="compositionally biased region" description="Basic and acidic residues" evidence="1">
    <location>
        <begin position="59"/>
        <end position="72"/>
    </location>
</feature>
<feature type="region of interest" description="Disordered" evidence="1">
    <location>
        <begin position="142"/>
        <end position="184"/>
    </location>
</feature>
<dbReference type="Proteomes" id="UP000053593">
    <property type="component" value="Unassembled WGS sequence"/>
</dbReference>
<feature type="region of interest" description="Disordered" evidence="1">
    <location>
        <begin position="201"/>
        <end position="231"/>
    </location>
</feature>
<accession>A0A0D0C2G6</accession>
<dbReference type="OrthoDB" id="3032433at2759"/>
<proteinExistence type="predicted"/>
<name>A0A0D0C2G6_9AGAR</name>
<dbReference type="EMBL" id="KN834768">
    <property type="protein sequence ID" value="KIK62316.1"/>
    <property type="molecule type" value="Genomic_DNA"/>
</dbReference>
<feature type="compositionally biased region" description="Basic and acidic residues" evidence="1">
    <location>
        <begin position="201"/>
        <end position="211"/>
    </location>
</feature>
<dbReference type="CDD" id="cd00303">
    <property type="entry name" value="retropepsin_like"/>
    <property type="match status" value="1"/>
</dbReference>
<protein>
    <submittedName>
        <fullName evidence="2">Uncharacterized protein</fullName>
    </submittedName>
</protein>
<feature type="region of interest" description="Disordered" evidence="1">
    <location>
        <begin position="42"/>
        <end position="75"/>
    </location>
</feature>
<dbReference type="HOGENOM" id="CLU_323906_0_0_1"/>
<evidence type="ECO:0000313" key="3">
    <source>
        <dbReference type="Proteomes" id="UP000053593"/>
    </source>
</evidence>
<feature type="compositionally biased region" description="Basic residues" evidence="1">
    <location>
        <begin position="321"/>
        <end position="333"/>
    </location>
</feature>
<gene>
    <name evidence="2" type="ORF">GYMLUDRAFT_58474</name>
</gene>
<feature type="compositionally biased region" description="Basic and acidic residues" evidence="1">
    <location>
        <begin position="453"/>
        <end position="463"/>
    </location>
</feature>
<feature type="compositionally biased region" description="Low complexity" evidence="1">
    <location>
        <begin position="299"/>
        <end position="316"/>
    </location>
</feature>
<evidence type="ECO:0000256" key="1">
    <source>
        <dbReference type="SAM" id="MobiDB-lite"/>
    </source>
</evidence>
<feature type="compositionally biased region" description="Basic and acidic residues" evidence="1">
    <location>
        <begin position="386"/>
        <end position="399"/>
    </location>
</feature>